<accession>A0A8D9CBX3</accession>
<gene>
    <name evidence="1" type="ORF">SLAVMIC_00242</name>
</gene>
<name>A0A8D9CBX3_9VIRU</name>
<reference evidence="1" key="1">
    <citation type="submission" date="2021-06" db="EMBL/GenBank/DDBJ databases">
        <authorList>
            <person name="Gannon L."/>
            <person name="Redgwell R T."/>
            <person name="Michniewski S."/>
            <person name="Harrison D C."/>
            <person name="Millard A."/>
        </authorList>
    </citation>
    <scope>NUCLEOTIDE SEQUENCE</scope>
</reference>
<protein>
    <submittedName>
        <fullName evidence="1">Uncharacterized protein</fullName>
    </submittedName>
</protein>
<evidence type="ECO:0000313" key="1">
    <source>
        <dbReference type="EMBL" id="CAG7580089.1"/>
    </source>
</evidence>
<proteinExistence type="predicted"/>
<sequence>MDGSKLYCVENIFEVNKDFTVKNGAKYGEKYILFKKGGIYQTFESESFNRTTYDKSVMVNCELTNCFVNIKRSKNKLITVQKFREKRLKKLCLK</sequence>
<organism evidence="1">
    <name type="scientific">uncultured marine phage</name>
    <dbReference type="NCBI Taxonomy" id="707152"/>
    <lineage>
        <taxon>Viruses</taxon>
        <taxon>environmental samples</taxon>
    </lineage>
</organism>
<dbReference type="EMBL" id="OU342829">
    <property type="protein sequence ID" value="CAG7580089.1"/>
    <property type="molecule type" value="Genomic_DNA"/>
</dbReference>